<organism evidence="1 2">
    <name type="scientific">Rhamnella rubrinervis</name>
    <dbReference type="NCBI Taxonomy" id="2594499"/>
    <lineage>
        <taxon>Eukaryota</taxon>
        <taxon>Viridiplantae</taxon>
        <taxon>Streptophyta</taxon>
        <taxon>Embryophyta</taxon>
        <taxon>Tracheophyta</taxon>
        <taxon>Spermatophyta</taxon>
        <taxon>Magnoliopsida</taxon>
        <taxon>eudicotyledons</taxon>
        <taxon>Gunneridae</taxon>
        <taxon>Pentapetalae</taxon>
        <taxon>rosids</taxon>
        <taxon>fabids</taxon>
        <taxon>Rosales</taxon>
        <taxon>Rhamnaceae</taxon>
        <taxon>rhamnoid group</taxon>
        <taxon>Rhamneae</taxon>
        <taxon>Rhamnella</taxon>
    </lineage>
</organism>
<dbReference type="Gene3D" id="2.20.25.10">
    <property type="match status" value="1"/>
</dbReference>
<gene>
    <name evidence="1" type="ORF">FNV43_RR18620</name>
</gene>
<dbReference type="OrthoDB" id="8062037at2759"/>
<evidence type="ECO:0000313" key="2">
    <source>
        <dbReference type="Proteomes" id="UP000796880"/>
    </source>
</evidence>
<accession>A0A8K0GWA2</accession>
<keyword evidence="2" id="KW-1185">Reference proteome</keyword>
<dbReference type="SUPFAM" id="SSF158997">
    <property type="entry name" value="Trm112p-like"/>
    <property type="match status" value="1"/>
</dbReference>
<dbReference type="AlphaFoldDB" id="A0A8K0GWA2"/>
<protein>
    <submittedName>
        <fullName evidence="1">Uncharacterized protein</fullName>
    </submittedName>
</protein>
<comment type="caution">
    <text evidence="1">The sequence shown here is derived from an EMBL/GenBank/DDBJ whole genome shotgun (WGS) entry which is preliminary data.</text>
</comment>
<name>A0A8K0GWA2_9ROSA</name>
<dbReference type="Proteomes" id="UP000796880">
    <property type="component" value="Unassembled WGS sequence"/>
</dbReference>
<sequence>MELMALFSDRLGHGHQSTLLSCSHANRDFRVPFACAHGALGRSLEATMFCEETNSLISDAIGVSFPIKDGIPCLVPKDGKILEIEDTKDGAESSAFVACGKMSEEFTLRLLIFQNSGIFVIKELLAFRGYLFRFIGKNVFEIKEGSGRSPGIFIPRRQPRIKEAPSSSCEVVESSEAQHKVEEGLAESPADGSSSEVETCCVVHCTPENMSDVPVFYGRRQVLCREVLTEEMIIYFSSFHVAGF</sequence>
<reference evidence="1" key="1">
    <citation type="submission" date="2020-03" db="EMBL/GenBank/DDBJ databases">
        <title>A high-quality chromosome-level genome assembly of a woody plant with both climbing and erect habits, Rhamnella rubrinervis.</title>
        <authorList>
            <person name="Lu Z."/>
            <person name="Yang Y."/>
            <person name="Zhu X."/>
            <person name="Sun Y."/>
        </authorList>
    </citation>
    <scope>NUCLEOTIDE SEQUENCE</scope>
    <source>
        <strain evidence="1">BYM</strain>
        <tissue evidence="1">Leaf</tissue>
    </source>
</reference>
<proteinExistence type="predicted"/>
<dbReference type="EMBL" id="VOIH02000008">
    <property type="protein sequence ID" value="KAF3440336.1"/>
    <property type="molecule type" value="Genomic_DNA"/>
</dbReference>
<evidence type="ECO:0000313" key="1">
    <source>
        <dbReference type="EMBL" id="KAF3440336.1"/>
    </source>
</evidence>
<dbReference type="PANTHER" id="PTHR33505:SF4">
    <property type="entry name" value="PROTEIN PREY, MITOCHONDRIAL"/>
    <property type="match status" value="1"/>
</dbReference>
<dbReference type="PANTHER" id="PTHR33505">
    <property type="entry name" value="ZGC:162634"/>
    <property type="match status" value="1"/>
</dbReference>